<organism evidence="2 3">
    <name type="scientific">Rhodopirellula islandica</name>
    <dbReference type="NCBI Taxonomy" id="595434"/>
    <lineage>
        <taxon>Bacteria</taxon>
        <taxon>Pseudomonadati</taxon>
        <taxon>Planctomycetota</taxon>
        <taxon>Planctomycetia</taxon>
        <taxon>Pirellulales</taxon>
        <taxon>Pirellulaceae</taxon>
        <taxon>Rhodopirellula</taxon>
    </lineage>
</organism>
<evidence type="ECO:0000313" key="2">
    <source>
        <dbReference type="EMBL" id="KLU07789.1"/>
    </source>
</evidence>
<evidence type="ECO:0000313" key="3">
    <source>
        <dbReference type="Proteomes" id="UP000036367"/>
    </source>
</evidence>
<proteinExistence type="predicted"/>
<evidence type="ECO:0000256" key="1">
    <source>
        <dbReference type="SAM" id="MobiDB-lite"/>
    </source>
</evidence>
<keyword evidence="3" id="KW-1185">Reference proteome</keyword>
<protein>
    <submittedName>
        <fullName evidence="2">Uncharacterized protein</fullName>
    </submittedName>
</protein>
<name>A0A0J1EQN0_RHOIS</name>
<dbReference type="Proteomes" id="UP000036367">
    <property type="component" value="Unassembled WGS sequence"/>
</dbReference>
<feature type="region of interest" description="Disordered" evidence="1">
    <location>
        <begin position="1"/>
        <end position="50"/>
    </location>
</feature>
<dbReference type="AlphaFoldDB" id="A0A0J1EQN0"/>
<feature type="compositionally biased region" description="Basic and acidic residues" evidence="1">
    <location>
        <begin position="1"/>
        <end position="17"/>
    </location>
</feature>
<reference evidence="2" key="1">
    <citation type="submission" date="2015-05" db="EMBL/GenBank/DDBJ databases">
        <title>Permanent draft genome of Rhodopirellula islandicus K833.</title>
        <authorList>
            <person name="Kizina J."/>
            <person name="Richter M."/>
            <person name="Glockner F.O."/>
            <person name="Harder J."/>
        </authorList>
    </citation>
    <scope>NUCLEOTIDE SEQUENCE [LARGE SCALE GENOMIC DNA]</scope>
    <source>
        <strain evidence="2">K833</strain>
    </source>
</reference>
<gene>
    <name evidence="2" type="ORF">RISK_000162</name>
</gene>
<dbReference type="EMBL" id="LECT01000002">
    <property type="protein sequence ID" value="KLU07789.1"/>
    <property type="molecule type" value="Genomic_DNA"/>
</dbReference>
<feature type="compositionally biased region" description="Acidic residues" evidence="1">
    <location>
        <begin position="18"/>
        <end position="27"/>
    </location>
</feature>
<accession>A0A0J1EQN0</accession>
<comment type="caution">
    <text evidence="2">The sequence shown here is derived from an EMBL/GenBank/DDBJ whole genome shotgun (WGS) entry which is preliminary data.</text>
</comment>
<sequence>MRLRKKEMLSRHPNRNDDEQESSEGECEYQPSTANGTVGSAHIAEKIEVV</sequence>